<dbReference type="Proteomes" id="UP000184278">
    <property type="component" value="Unassembled WGS sequence"/>
</dbReference>
<evidence type="ECO:0000313" key="2">
    <source>
        <dbReference type="Proteomes" id="UP000184278"/>
    </source>
</evidence>
<gene>
    <name evidence="1" type="ORF">SAMN02745229_01296</name>
</gene>
<sequence>MRNKKTIKKVVALIIVIIIGTLFYLTYCGIEKKKEQERINQSADYFFYVIKSNDDISFYEYKLKAQALYLKIECEKDYSIEDLKNAYYEKNELFYDYLNDCGKKLCFPEELISSLDYICELECDRLFMRVNPEEQDEAIKIFLEEQRLVTDYNGDSRVKLYKLTYEQQMEFYKLYKDSSYVLDDKLMETDEPFGGLQKYEEHLVVTKIDGDTITLEQKKENGKIKYVGTYQNAIDFEVGDKVYVEFYFFAYGDRTYYNIQFEKMEKE</sequence>
<name>A0A1M5X524_BUTFI</name>
<accession>A0A1M5X524</accession>
<reference evidence="2" key="1">
    <citation type="submission" date="2016-11" db="EMBL/GenBank/DDBJ databases">
        <authorList>
            <person name="Varghese N."/>
            <person name="Submissions S."/>
        </authorList>
    </citation>
    <scope>NUCLEOTIDE SEQUENCE [LARGE SCALE GENOMIC DNA]</scope>
    <source>
        <strain evidence="2">DSM 3071</strain>
    </source>
</reference>
<evidence type="ECO:0000313" key="1">
    <source>
        <dbReference type="EMBL" id="SHH94927.1"/>
    </source>
</evidence>
<keyword evidence="2" id="KW-1185">Reference proteome</keyword>
<dbReference type="EMBL" id="FQXK01000009">
    <property type="protein sequence ID" value="SHH94927.1"/>
    <property type="molecule type" value="Genomic_DNA"/>
</dbReference>
<dbReference type="AlphaFoldDB" id="A0A1M5X524"/>
<dbReference type="GeneID" id="89510322"/>
<protein>
    <submittedName>
        <fullName evidence="1">Uncharacterized protein</fullName>
    </submittedName>
</protein>
<dbReference type="RefSeq" id="WP_073386426.1">
    <property type="nucleotide sequence ID" value="NZ_FQXK01000009.1"/>
</dbReference>
<dbReference type="OrthoDB" id="2057984at2"/>
<organism evidence="1 2">
    <name type="scientific">Butyrivibrio fibrisolvens DSM 3071</name>
    <dbReference type="NCBI Taxonomy" id="1121131"/>
    <lineage>
        <taxon>Bacteria</taxon>
        <taxon>Bacillati</taxon>
        <taxon>Bacillota</taxon>
        <taxon>Clostridia</taxon>
        <taxon>Lachnospirales</taxon>
        <taxon>Lachnospiraceae</taxon>
        <taxon>Butyrivibrio</taxon>
    </lineage>
</organism>
<proteinExistence type="predicted"/>